<keyword evidence="6" id="KW-0812">Transmembrane</keyword>
<dbReference type="Gene3D" id="3.40.30.10">
    <property type="entry name" value="Glutaredoxin"/>
    <property type="match status" value="1"/>
</dbReference>
<dbReference type="SUPFAM" id="SSF52833">
    <property type="entry name" value="Thioredoxin-like"/>
    <property type="match status" value="1"/>
</dbReference>
<dbReference type="EMBL" id="FNIX01000006">
    <property type="protein sequence ID" value="SDP26890.1"/>
    <property type="molecule type" value="Genomic_DNA"/>
</dbReference>
<protein>
    <submittedName>
        <fullName evidence="8">Protein-disulfide isomerase</fullName>
    </submittedName>
</protein>
<evidence type="ECO:0000256" key="4">
    <source>
        <dbReference type="ARBA" id="ARBA00023157"/>
    </source>
</evidence>
<evidence type="ECO:0000256" key="2">
    <source>
        <dbReference type="ARBA" id="ARBA00022729"/>
    </source>
</evidence>
<dbReference type="RefSeq" id="WP_090098577.1">
    <property type="nucleotide sequence ID" value="NZ_FNIX01000006.1"/>
</dbReference>
<sequence length="262" mass="27821">MGGAERNARKRKQAALAVAQARGKSGGSDRTKVIAGVAVVAVLALAVIGYVVFQQSRPSKSATDAVPLAPADHTISAPAVREGGTVLVGKDTATVTVDVYEDFLCPICGTFEKTYGTDIKKAVEDGKVKIRYHVLPMLNRLSSPEGYSTDSANAALCVADDGKFNAFHAALFHTQPEEGEAGYTKDQLIKLGREVGVTSPSFESCVQNQTYKAQLDELMSKTSNDPALRDAETGRFRGTPSVASGGKLVDLDNKNWLADLTK</sequence>
<dbReference type="InterPro" id="IPR012336">
    <property type="entry name" value="Thioredoxin-like_fold"/>
</dbReference>
<dbReference type="InterPro" id="IPR036249">
    <property type="entry name" value="Thioredoxin-like_sf"/>
</dbReference>
<dbReference type="PANTHER" id="PTHR13887:SF14">
    <property type="entry name" value="DISULFIDE BOND FORMATION PROTEIN D"/>
    <property type="match status" value="1"/>
</dbReference>
<comment type="similarity">
    <text evidence="1">Belongs to the thioredoxin family. DsbA subfamily.</text>
</comment>
<dbReference type="Pfam" id="PF13462">
    <property type="entry name" value="Thioredoxin_4"/>
    <property type="match status" value="1"/>
</dbReference>
<evidence type="ECO:0000256" key="6">
    <source>
        <dbReference type="SAM" id="Phobius"/>
    </source>
</evidence>
<feature type="domain" description="Thioredoxin-like fold" evidence="7">
    <location>
        <begin position="83"/>
        <end position="249"/>
    </location>
</feature>
<reference evidence="9" key="1">
    <citation type="submission" date="2016-10" db="EMBL/GenBank/DDBJ databases">
        <authorList>
            <person name="Varghese N."/>
            <person name="Submissions S."/>
        </authorList>
    </citation>
    <scope>NUCLEOTIDE SEQUENCE [LARGE SCALE GENOMIC DNA]</scope>
    <source>
        <strain evidence="9">CGMCC 4.6609</strain>
    </source>
</reference>
<name>A0A1H0RBX8_9PSEU</name>
<dbReference type="GO" id="GO:0016853">
    <property type="term" value="F:isomerase activity"/>
    <property type="evidence" value="ECO:0007669"/>
    <property type="project" value="UniProtKB-KW"/>
</dbReference>
<proteinExistence type="inferred from homology"/>
<dbReference type="OrthoDB" id="117402at2"/>
<organism evidence="8 9">
    <name type="scientific">Lentzea jiangxiensis</name>
    <dbReference type="NCBI Taxonomy" id="641025"/>
    <lineage>
        <taxon>Bacteria</taxon>
        <taxon>Bacillati</taxon>
        <taxon>Actinomycetota</taxon>
        <taxon>Actinomycetes</taxon>
        <taxon>Pseudonocardiales</taxon>
        <taxon>Pseudonocardiaceae</taxon>
        <taxon>Lentzea</taxon>
    </lineage>
</organism>
<dbReference type="CDD" id="cd02972">
    <property type="entry name" value="DsbA_family"/>
    <property type="match status" value="1"/>
</dbReference>
<keyword evidence="5" id="KW-0676">Redox-active center</keyword>
<feature type="transmembrane region" description="Helical" evidence="6">
    <location>
        <begin position="33"/>
        <end position="53"/>
    </location>
</feature>
<keyword evidence="3" id="KW-0560">Oxidoreductase</keyword>
<gene>
    <name evidence="8" type="ORF">SAMN05421507_106246</name>
</gene>
<evidence type="ECO:0000256" key="1">
    <source>
        <dbReference type="ARBA" id="ARBA00005791"/>
    </source>
</evidence>
<dbReference type="AlphaFoldDB" id="A0A1H0RBX8"/>
<evidence type="ECO:0000259" key="7">
    <source>
        <dbReference type="Pfam" id="PF13462"/>
    </source>
</evidence>
<keyword evidence="8" id="KW-0413">Isomerase</keyword>
<keyword evidence="6" id="KW-1133">Transmembrane helix</keyword>
<evidence type="ECO:0000256" key="3">
    <source>
        <dbReference type="ARBA" id="ARBA00023002"/>
    </source>
</evidence>
<dbReference type="Proteomes" id="UP000199691">
    <property type="component" value="Unassembled WGS sequence"/>
</dbReference>
<dbReference type="STRING" id="641025.SAMN05421507_106246"/>
<evidence type="ECO:0000256" key="5">
    <source>
        <dbReference type="ARBA" id="ARBA00023284"/>
    </source>
</evidence>
<keyword evidence="2" id="KW-0732">Signal</keyword>
<evidence type="ECO:0000313" key="8">
    <source>
        <dbReference type="EMBL" id="SDP26890.1"/>
    </source>
</evidence>
<dbReference type="PANTHER" id="PTHR13887">
    <property type="entry name" value="GLUTATHIONE S-TRANSFERASE KAPPA"/>
    <property type="match status" value="1"/>
</dbReference>
<keyword evidence="4" id="KW-1015">Disulfide bond</keyword>
<accession>A0A1H0RBX8</accession>
<evidence type="ECO:0000313" key="9">
    <source>
        <dbReference type="Proteomes" id="UP000199691"/>
    </source>
</evidence>
<dbReference type="GO" id="GO:0016491">
    <property type="term" value="F:oxidoreductase activity"/>
    <property type="evidence" value="ECO:0007669"/>
    <property type="project" value="UniProtKB-KW"/>
</dbReference>
<keyword evidence="6" id="KW-0472">Membrane</keyword>
<keyword evidence="9" id="KW-1185">Reference proteome</keyword>